<dbReference type="GO" id="GO:0007264">
    <property type="term" value="P:small GTPase-mediated signal transduction"/>
    <property type="evidence" value="ECO:0007669"/>
    <property type="project" value="InterPro"/>
</dbReference>
<feature type="compositionally biased region" description="Basic and acidic residues" evidence="7">
    <location>
        <begin position="485"/>
        <end position="494"/>
    </location>
</feature>
<dbReference type="InterPro" id="IPR001806">
    <property type="entry name" value="Small_GTPase"/>
</dbReference>
<accession>A0A4U0X414</accession>
<feature type="domain" description="RRM" evidence="8">
    <location>
        <begin position="357"/>
        <end position="439"/>
    </location>
</feature>
<dbReference type="EMBL" id="NAJN01000592">
    <property type="protein sequence ID" value="TKA71120.1"/>
    <property type="molecule type" value="Genomic_DNA"/>
</dbReference>
<feature type="compositionally biased region" description="Basic and acidic residues" evidence="7">
    <location>
        <begin position="227"/>
        <end position="244"/>
    </location>
</feature>
<dbReference type="FunFam" id="3.40.50.300:FF:000088">
    <property type="entry name" value="Ras-related C3 botulinum toxin substrate 1"/>
    <property type="match status" value="1"/>
</dbReference>
<dbReference type="GO" id="GO:0003723">
    <property type="term" value="F:RNA binding"/>
    <property type="evidence" value="ECO:0007669"/>
    <property type="project" value="UniProtKB-UniRule"/>
</dbReference>
<dbReference type="AlphaFoldDB" id="A0A4U0X414"/>
<dbReference type="Gene3D" id="3.40.50.300">
    <property type="entry name" value="P-loop containing nucleotide triphosphate hydrolases"/>
    <property type="match status" value="1"/>
</dbReference>
<dbReference type="GO" id="GO:0005525">
    <property type="term" value="F:GTP binding"/>
    <property type="evidence" value="ECO:0007669"/>
    <property type="project" value="UniProtKB-KW"/>
</dbReference>
<dbReference type="InterPro" id="IPR035979">
    <property type="entry name" value="RBD_domain_sf"/>
</dbReference>
<evidence type="ECO:0000256" key="6">
    <source>
        <dbReference type="PROSITE-ProRule" id="PRU00176"/>
    </source>
</evidence>
<dbReference type="InterPro" id="IPR012677">
    <property type="entry name" value="Nucleotide-bd_a/b_plait_sf"/>
</dbReference>
<evidence type="ECO:0000256" key="4">
    <source>
        <dbReference type="ARBA" id="ARBA00023288"/>
    </source>
</evidence>
<proteinExistence type="predicted"/>
<comment type="caution">
    <text evidence="9">The sequence shown here is derived from an EMBL/GenBank/DDBJ whole genome shotgun (WGS) entry which is preliminary data.</text>
</comment>
<keyword evidence="2" id="KW-0547">Nucleotide-binding</keyword>
<dbReference type="GO" id="GO:0003924">
    <property type="term" value="F:GTPase activity"/>
    <property type="evidence" value="ECO:0007669"/>
    <property type="project" value="InterPro"/>
</dbReference>
<keyword evidence="4" id="KW-0449">Lipoprotein</keyword>
<dbReference type="NCBIfam" id="TIGR00231">
    <property type="entry name" value="small_GTP"/>
    <property type="match status" value="1"/>
</dbReference>
<evidence type="ECO:0000313" key="10">
    <source>
        <dbReference type="Proteomes" id="UP000308768"/>
    </source>
</evidence>
<dbReference type="PROSITE" id="PS51421">
    <property type="entry name" value="RAS"/>
    <property type="match status" value="1"/>
</dbReference>
<dbReference type="CDD" id="cd12400">
    <property type="entry name" value="RRM_Nop6"/>
    <property type="match status" value="1"/>
</dbReference>
<dbReference type="PROSITE" id="PS51420">
    <property type="entry name" value="RHO"/>
    <property type="match status" value="1"/>
</dbReference>
<keyword evidence="6" id="KW-0694">RNA-binding</keyword>
<dbReference type="InterPro" id="IPR027417">
    <property type="entry name" value="P-loop_NTPase"/>
</dbReference>
<dbReference type="OrthoDB" id="8830751at2759"/>
<dbReference type="PANTHER" id="PTHR24072">
    <property type="entry name" value="RHO FAMILY GTPASE"/>
    <property type="match status" value="1"/>
</dbReference>
<dbReference type="Gene3D" id="3.30.70.330">
    <property type="match status" value="1"/>
</dbReference>
<name>A0A4U0X414_9PEZI</name>
<organism evidence="9 10">
    <name type="scientific">Cryomyces minteri</name>
    <dbReference type="NCBI Taxonomy" id="331657"/>
    <lineage>
        <taxon>Eukaryota</taxon>
        <taxon>Fungi</taxon>
        <taxon>Dikarya</taxon>
        <taxon>Ascomycota</taxon>
        <taxon>Pezizomycotina</taxon>
        <taxon>Dothideomycetes</taxon>
        <taxon>Dothideomycetes incertae sedis</taxon>
        <taxon>Cryomyces</taxon>
    </lineage>
</organism>
<dbReference type="InterPro" id="IPR034228">
    <property type="entry name" value="Nop6_RRM"/>
</dbReference>
<dbReference type="SUPFAM" id="SSF52540">
    <property type="entry name" value="P-loop containing nucleoside triphosphate hydrolases"/>
    <property type="match status" value="1"/>
</dbReference>
<keyword evidence="1" id="KW-0488">Methylation</keyword>
<reference evidence="9 10" key="1">
    <citation type="submission" date="2017-03" db="EMBL/GenBank/DDBJ databases">
        <title>Genomes of endolithic fungi from Antarctica.</title>
        <authorList>
            <person name="Coleine C."/>
            <person name="Masonjones S."/>
            <person name="Stajich J.E."/>
        </authorList>
    </citation>
    <scope>NUCLEOTIDE SEQUENCE [LARGE SCALE GENOMIC DNA]</scope>
    <source>
        <strain evidence="9 10">CCFEE 5187</strain>
    </source>
</reference>
<dbReference type="SMART" id="SM00176">
    <property type="entry name" value="RAN"/>
    <property type="match status" value="1"/>
</dbReference>
<feature type="compositionally biased region" description="Basic and acidic residues" evidence="7">
    <location>
        <begin position="252"/>
        <end position="274"/>
    </location>
</feature>
<keyword evidence="10" id="KW-1185">Reference proteome</keyword>
<evidence type="ECO:0000256" key="2">
    <source>
        <dbReference type="ARBA" id="ARBA00022741"/>
    </source>
</evidence>
<feature type="region of interest" description="Disordered" evidence="7">
    <location>
        <begin position="436"/>
        <end position="518"/>
    </location>
</feature>
<dbReference type="InterPro" id="IPR000504">
    <property type="entry name" value="RRM_dom"/>
</dbReference>
<dbReference type="Pfam" id="PF00071">
    <property type="entry name" value="Ras"/>
    <property type="match status" value="1"/>
</dbReference>
<sequence length="518" mass="57332">MAAAPPTQSLKCVVTGDGAVGKTCLLISYTTNAFPGEYIPTVFDNYSASVMVDGKPISLGLWDTAGQEDYDRLRPLSYPQTDVFLICFSIVSPPSFDNVKAKWYPEIEHHAPNVPIILVGTKLDLRDDEGTKESLRQKKMAPIQYEQAVAVAKEIKAQKYLECSALTQRNLKSVFDEAIRAVLSPRPAPKAKKSKCVLLSKRKHPADKSERSKKRKHGDVSTDLPGDFEHEVKSELLQKHEPAPKPELSNEAQREPSSRLTAKEKKAKRSEERHRKGKKRKHDDDTTDLPDDVRDESQAQESSNTPAAGAGGEDAAVVKKKSKRRKKHKTSKDGAEDEDPAQADGDGKAEGESKQRFIIFIGNLPFSATTASITEYFVKIRPDSVRHITDKSTQKSKGFAFLEFEGYDRMKTCLKLYHHSIFDDGITPGRKINVELTAGGGGSKSTARKTKLQEKNERLNEQRKRRAGEEAKVKAKAARKKHGAVKGEADEEKPGVATPPTRDDGQGIHPSRLARMGV</sequence>
<dbReference type="STRING" id="331657.A0A4U0X414"/>
<dbReference type="SMART" id="SM00173">
    <property type="entry name" value="RAS"/>
    <property type="match status" value="1"/>
</dbReference>
<dbReference type="InterPro" id="IPR003578">
    <property type="entry name" value="Small_GTPase_Rho"/>
</dbReference>
<dbReference type="InterPro" id="IPR005225">
    <property type="entry name" value="Small_GTP-bd"/>
</dbReference>
<evidence type="ECO:0000259" key="8">
    <source>
        <dbReference type="PROSITE" id="PS50102"/>
    </source>
</evidence>
<dbReference type="PRINTS" id="PR00449">
    <property type="entry name" value="RASTRNSFRMNG"/>
</dbReference>
<evidence type="ECO:0000256" key="7">
    <source>
        <dbReference type="SAM" id="MobiDB-lite"/>
    </source>
</evidence>
<dbReference type="SMART" id="SM00175">
    <property type="entry name" value="RAB"/>
    <property type="match status" value="1"/>
</dbReference>
<feature type="compositionally biased region" description="Basic residues" evidence="7">
    <location>
        <begin position="318"/>
        <end position="330"/>
    </location>
</feature>
<dbReference type="CDD" id="cd01871">
    <property type="entry name" value="Rac1_like"/>
    <property type="match status" value="1"/>
</dbReference>
<keyword evidence="3" id="KW-0342">GTP-binding</keyword>
<feature type="region of interest" description="Disordered" evidence="7">
    <location>
        <begin position="186"/>
        <end position="350"/>
    </location>
</feature>
<dbReference type="Pfam" id="PF00076">
    <property type="entry name" value="RRM_1"/>
    <property type="match status" value="1"/>
</dbReference>
<dbReference type="SMART" id="SM00174">
    <property type="entry name" value="RHO"/>
    <property type="match status" value="1"/>
</dbReference>
<dbReference type="PROSITE" id="PS51419">
    <property type="entry name" value="RAB"/>
    <property type="match status" value="1"/>
</dbReference>
<keyword evidence="5" id="KW-0636">Prenylation</keyword>
<evidence type="ECO:0000256" key="5">
    <source>
        <dbReference type="ARBA" id="ARBA00023289"/>
    </source>
</evidence>
<dbReference type="SMART" id="SM00360">
    <property type="entry name" value="RRM"/>
    <property type="match status" value="1"/>
</dbReference>
<feature type="compositionally biased region" description="Basic and acidic residues" evidence="7">
    <location>
        <begin position="451"/>
        <end position="473"/>
    </location>
</feature>
<dbReference type="PROSITE" id="PS50102">
    <property type="entry name" value="RRM"/>
    <property type="match status" value="1"/>
</dbReference>
<evidence type="ECO:0000256" key="1">
    <source>
        <dbReference type="ARBA" id="ARBA00022481"/>
    </source>
</evidence>
<dbReference type="Proteomes" id="UP000308768">
    <property type="component" value="Unassembled WGS sequence"/>
</dbReference>
<protein>
    <recommendedName>
        <fullName evidence="8">RRM domain-containing protein</fullName>
    </recommendedName>
</protein>
<feature type="compositionally biased region" description="Basic residues" evidence="7">
    <location>
        <begin position="189"/>
        <end position="217"/>
    </location>
</feature>
<evidence type="ECO:0000256" key="3">
    <source>
        <dbReference type="ARBA" id="ARBA00023134"/>
    </source>
</evidence>
<dbReference type="FunFam" id="3.30.70.330:FF:000376">
    <property type="entry name" value="Putative RNA binding protein"/>
    <property type="match status" value="1"/>
</dbReference>
<feature type="compositionally biased region" description="Basic residues" evidence="7">
    <location>
        <begin position="474"/>
        <end position="484"/>
    </location>
</feature>
<gene>
    <name evidence="9" type="ORF">B0A49_03119</name>
</gene>
<evidence type="ECO:0000313" key="9">
    <source>
        <dbReference type="EMBL" id="TKA71120.1"/>
    </source>
</evidence>
<dbReference type="SUPFAM" id="SSF54928">
    <property type="entry name" value="RNA-binding domain, RBD"/>
    <property type="match status" value="1"/>
</dbReference>